<sequence length="303" mass="33290">MAAENFIRDLSKYLFAGNLSDLTLTFGEKSWQIHKALACCHSTWFEKAVIIIIIIFPFEKAVNSGFKESQSGVITLNDDPEFANAIDCIVSYFYNAGYNASQYDISESLLHAQVATMADKYDCASLYKLARTSFAGTVYAIESNDWIAVAAFIYNCTTTDSPAHQELRGLVVAAVAKRPSVLKSILQMEHESGLLRSTADLAIDLLLIRPYMYEMKDRAKHIFTCGKCQYAHVGSNDCAYMASRNSLLQGDACPHCGSQSGGTPKRHTYTVGLVESFSCPCCDGIHTVEPVHEPQPSTTVASD</sequence>
<evidence type="ECO:0000259" key="1">
    <source>
        <dbReference type="PROSITE" id="PS50097"/>
    </source>
</evidence>
<dbReference type="PANTHER" id="PTHR47843">
    <property type="entry name" value="BTB DOMAIN-CONTAINING PROTEIN-RELATED"/>
    <property type="match status" value="1"/>
</dbReference>
<protein>
    <recommendedName>
        <fullName evidence="1">BTB domain-containing protein</fullName>
    </recommendedName>
</protein>
<dbReference type="InterPro" id="IPR011333">
    <property type="entry name" value="SKP1/BTB/POZ_sf"/>
</dbReference>
<dbReference type="InterPro" id="IPR000210">
    <property type="entry name" value="BTB/POZ_dom"/>
</dbReference>
<keyword evidence="3" id="KW-1185">Reference proteome</keyword>
<accession>A0A922N485</accession>
<comment type="caution">
    <text evidence="2">The sequence shown here is derived from an EMBL/GenBank/DDBJ whole genome shotgun (WGS) entry which is preliminary data.</text>
</comment>
<dbReference type="AlphaFoldDB" id="A0A922N485"/>
<evidence type="ECO:0000313" key="2">
    <source>
        <dbReference type="EMBL" id="KAI1507436.1"/>
    </source>
</evidence>
<reference evidence="3" key="1">
    <citation type="journal article" date="2022" name="Microb. Genom.">
        <title>A global pangenome for the wheat fungal pathogen Pyrenophora tritici-repentis and prediction of effector protein structural homology.</title>
        <authorList>
            <person name="Moolhuijzen P.M."/>
            <person name="See P.T."/>
            <person name="Shi G."/>
            <person name="Powell H.R."/>
            <person name="Cockram J."/>
            <person name="Jorgensen L.N."/>
            <person name="Benslimane H."/>
            <person name="Strelkov S.E."/>
            <person name="Turner J."/>
            <person name="Liu Z."/>
            <person name="Moffat C.S."/>
        </authorList>
    </citation>
    <scope>NUCLEOTIDE SEQUENCE [LARGE SCALE GENOMIC DNA]</scope>
</reference>
<dbReference type="PANTHER" id="PTHR47843:SF5">
    <property type="entry name" value="BTB_POZ DOMAIN PROTEIN"/>
    <property type="match status" value="1"/>
</dbReference>
<dbReference type="EMBL" id="NRDI02000041">
    <property type="protein sequence ID" value="KAI1507436.1"/>
    <property type="molecule type" value="Genomic_DNA"/>
</dbReference>
<organism evidence="2 3">
    <name type="scientific">Pyrenophora tritici-repentis</name>
    <dbReference type="NCBI Taxonomy" id="45151"/>
    <lineage>
        <taxon>Eukaryota</taxon>
        <taxon>Fungi</taxon>
        <taxon>Dikarya</taxon>
        <taxon>Ascomycota</taxon>
        <taxon>Pezizomycotina</taxon>
        <taxon>Dothideomycetes</taxon>
        <taxon>Pleosporomycetidae</taxon>
        <taxon>Pleosporales</taxon>
        <taxon>Pleosporineae</taxon>
        <taxon>Pleosporaceae</taxon>
        <taxon>Pyrenophora</taxon>
    </lineage>
</organism>
<dbReference type="SUPFAM" id="SSF54695">
    <property type="entry name" value="POZ domain"/>
    <property type="match status" value="1"/>
</dbReference>
<proteinExistence type="predicted"/>
<name>A0A922N485_9PLEO</name>
<feature type="domain" description="BTB" evidence="1">
    <location>
        <begin position="20"/>
        <end position="102"/>
    </location>
</feature>
<evidence type="ECO:0000313" key="3">
    <source>
        <dbReference type="Proteomes" id="UP000249757"/>
    </source>
</evidence>
<dbReference type="Gene3D" id="3.30.710.10">
    <property type="entry name" value="Potassium Channel Kv1.1, Chain A"/>
    <property type="match status" value="1"/>
</dbReference>
<dbReference type="Proteomes" id="UP000249757">
    <property type="component" value="Unassembled WGS sequence"/>
</dbReference>
<dbReference type="PROSITE" id="PS50097">
    <property type="entry name" value="BTB"/>
    <property type="match status" value="1"/>
</dbReference>
<gene>
    <name evidence="2" type="ORF">Ptr86124_013613</name>
</gene>
<dbReference type="CDD" id="cd18186">
    <property type="entry name" value="BTB_POZ_ZBTB_KLHL-like"/>
    <property type="match status" value="1"/>
</dbReference>